<evidence type="ECO:0000313" key="1">
    <source>
        <dbReference type="EMBL" id="KKM64196.1"/>
    </source>
</evidence>
<dbReference type="Pfam" id="PF07087">
    <property type="entry name" value="DUF1353"/>
    <property type="match status" value="1"/>
</dbReference>
<protein>
    <recommendedName>
        <fullName evidence="2">DUF1353 domain-containing protein</fullName>
    </recommendedName>
</protein>
<evidence type="ECO:0008006" key="2">
    <source>
        <dbReference type="Google" id="ProtNLM"/>
    </source>
</evidence>
<reference evidence="1" key="1">
    <citation type="journal article" date="2015" name="Nature">
        <title>Complex archaea that bridge the gap between prokaryotes and eukaryotes.</title>
        <authorList>
            <person name="Spang A."/>
            <person name="Saw J.H."/>
            <person name="Jorgensen S.L."/>
            <person name="Zaremba-Niedzwiedzka K."/>
            <person name="Martijn J."/>
            <person name="Lind A.E."/>
            <person name="van Eijk R."/>
            <person name="Schleper C."/>
            <person name="Guy L."/>
            <person name="Ettema T.J."/>
        </authorList>
    </citation>
    <scope>NUCLEOTIDE SEQUENCE</scope>
</reference>
<name>A0A0F9JP49_9ZZZZ</name>
<dbReference type="EMBL" id="LAZR01010948">
    <property type="protein sequence ID" value="KKM64196.1"/>
    <property type="molecule type" value="Genomic_DNA"/>
</dbReference>
<sequence length="128" mass="14899">MSSFTTPLVVSPLPDGRRWRLVFQFGYDVGREGSGDRITVPVGFVTDFASIPKFLYWLLPWWAKFNKASVLHDCLYRIKKIGGRPITRKRADNVWLEAMLIDFRNHKSGELIARIEYRVVRLLGFPAW</sequence>
<accession>A0A0F9JP49</accession>
<comment type="caution">
    <text evidence="1">The sequence shown here is derived from an EMBL/GenBank/DDBJ whole genome shotgun (WGS) entry which is preliminary data.</text>
</comment>
<proteinExistence type="predicted"/>
<organism evidence="1">
    <name type="scientific">marine sediment metagenome</name>
    <dbReference type="NCBI Taxonomy" id="412755"/>
    <lineage>
        <taxon>unclassified sequences</taxon>
        <taxon>metagenomes</taxon>
        <taxon>ecological metagenomes</taxon>
    </lineage>
</organism>
<gene>
    <name evidence="1" type="ORF">LCGC14_1503790</name>
</gene>
<dbReference type="InterPro" id="IPR010767">
    <property type="entry name" value="Phage_CGC-2007_Cje0229"/>
</dbReference>
<dbReference type="AlphaFoldDB" id="A0A0F9JP49"/>